<feature type="domain" description="DNA2/NAM7 helicase helicase" evidence="5">
    <location>
        <begin position="571"/>
        <end position="645"/>
    </location>
</feature>
<name>A0AAV3RKL6_LITER</name>
<dbReference type="InterPro" id="IPR047187">
    <property type="entry name" value="SF1_C_Upf1"/>
</dbReference>
<organism evidence="8 9">
    <name type="scientific">Lithospermum erythrorhizon</name>
    <name type="common">Purple gromwell</name>
    <name type="synonym">Lithospermum officinale var. erythrorhizon</name>
    <dbReference type="NCBI Taxonomy" id="34254"/>
    <lineage>
        <taxon>Eukaryota</taxon>
        <taxon>Viridiplantae</taxon>
        <taxon>Streptophyta</taxon>
        <taxon>Embryophyta</taxon>
        <taxon>Tracheophyta</taxon>
        <taxon>Spermatophyta</taxon>
        <taxon>Magnoliopsida</taxon>
        <taxon>eudicotyledons</taxon>
        <taxon>Gunneridae</taxon>
        <taxon>Pentapetalae</taxon>
        <taxon>asterids</taxon>
        <taxon>lamiids</taxon>
        <taxon>Boraginales</taxon>
        <taxon>Boraginaceae</taxon>
        <taxon>Boraginoideae</taxon>
        <taxon>Lithospermeae</taxon>
        <taxon>Lithospermum</taxon>
    </lineage>
</organism>
<evidence type="ECO:0000259" key="7">
    <source>
        <dbReference type="Pfam" id="PF20073"/>
    </source>
</evidence>
<dbReference type="InterPro" id="IPR041677">
    <property type="entry name" value="DNA2/NAM7_AAA_11"/>
</dbReference>
<comment type="caution">
    <text evidence="8">The sequence shown here is derived from an EMBL/GenBank/DDBJ whole genome shotgun (WGS) entry which is preliminary data.</text>
</comment>
<evidence type="ECO:0000313" key="8">
    <source>
        <dbReference type="EMBL" id="GAA0176603.1"/>
    </source>
</evidence>
<dbReference type="GO" id="GO:0004386">
    <property type="term" value="F:helicase activity"/>
    <property type="evidence" value="ECO:0007669"/>
    <property type="project" value="UniProtKB-KW"/>
</dbReference>
<evidence type="ECO:0000313" key="9">
    <source>
        <dbReference type="Proteomes" id="UP001454036"/>
    </source>
</evidence>
<dbReference type="GO" id="GO:0016787">
    <property type="term" value="F:hydrolase activity"/>
    <property type="evidence" value="ECO:0007669"/>
    <property type="project" value="UniProtKB-KW"/>
</dbReference>
<dbReference type="CDD" id="cd18808">
    <property type="entry name" value="SF1_C_Upf1"/>
    <property type="match status" value="1"/>
</dbReference>
<evidence type="ECO:0000259" key="5">
    <source>
        <dbReference type="Pfam" id="PF13086"/>
    </source>
</evidence>
<protein>
    <submittedName>
        <fullName evidence="8">RNA helicase</fullName>
    </submittedName>
</protein>
<keyword evidence="2" id="KW-0378">Hydrolase</keyword>
<evidence type="ECO:0000256" key="4">
    <source>
        <dbReference type="ARBA" id="ARBA00022840"/>
    </source>
</evidence>
<dbReference type="Pfam" id="PF13087">
    <property type="entry name" value="AAA_12"/>
    <property type="match status" value="1"/>
</dbReference>
<evidence type="ECO:0000256" key="3">
    <source>
        <dbReference type="ARBA" id="ARBA00022806"/>
    </source>
</evidence>
<dbReference type="FunFam" id="3.40.50.300:FF:000326">
    <property type="entry name" value="P-loop containing nucleoside triphosphate hydrolase"/>
    <property type="match status" value="1"/>
</dbReference>
<keyword evidence="9" id="KW-1185">Reference proteome</keyword>
<feature type="domain" description="DUF6469" evidence="7">
    <location>
        <begin position="101"/>
        <end position="194"/>
    </location>
</feature>
<dbReference type="GO" id="GO:0005524">
    <property type="term" value="F:ATP binding"/>
    <property type="evidence" value="ECO:0007669"/>
    <property type="project" value="UniProtKB-KW"/>
</dbReference>
<evidence type="ECO:0000259" key="6">
    <source>
        <dbReference type="Pfam" id="PF13087"/>
    </source>
</evidence>
<dbReference type="InterPro" id="IPR045529">
    <property type="entry name" value="DUF6469"/>
</dbReference>
<evidence type="ECO:0000256" key="1">
    <source>
        <dbReference type="ARBA" id="ARBA00022741"/>
    </source>
</evidence>
<proteinExistence type="predicted"/>
<keyword evidence="4" id="KW-0067">ATP-binding</keyword>
<dbReference type="Gene3D" id="3.40.50.300">
    <property type="entry name" value="P-loop containing nucleotide triphosphate hydrolases"/>
    <property type="match status" value="2"/>
</dbReference>
<accession>A0AAV3RKL6</accession>
<sequence length="1206" mass="134931">METTKEGVNVCGLVDSAFSWSLADVQNKNLFKNKVDEIPKRFLSTDHYFKSFITPLLEETRADLLSNMKTLVHAPSCQILDVKRTKKFNPPKVLQYTIVLRSQDKYEPQVGDLFALTDEKPRCISDLDRPSRPYTLAYIMRDIDCNDRWKIVSSKLIEFCKEGDMERGGKRRETLFAVCLTNLTTNIRIWDALNPGSACGESGIIREILQENPSVGEKCTVCSTGTVTSAIQSSSRKLIAPFGLDDSQEDAILSCISGRECPHKNTIKLIWGPPGTGKTKTVASLLYALLKIHGRTLTCAPTNIAVIGVAKRLMNLVMQNLSYNAYGLGDIVLFGNGERMNIDDHEDLYEVFLDYRVSELQTCFEQSCGWRSNLESMISLIEDPERQYNGYVGSQYNSYVVSTNSGTDSISNSNDDDKGTEKKRTWRKDIVELLKEKKRNKEKDERLVVTKEGKNNTGNKANYVMTLEEFVRKKFSQLSGQLTTRITILYTHLPTSFIAVETIKVMMRILDIFRNPGSLLYDVLASIDGRGNDLNGHENAKKSFVVKEECLSILKFLCGTLSLPSFTESYKIRNFCLKNARLIFCTASSSTKVHVEGMSPVEMVIIDEAAQLKECESCIPLRLPGLRNAVLIGDEKQLPAMVQSKICDNAGFGRSLFERLVKLGHPRHLLKVQYRMHPSISSFPKRQFYHNKIKDGPNVKRSSHDRHFLRGNIFGAYSFIDVSKGEEATNDEGSTKNMVEVLITAEIVDRLHKVSVATKQTIRVGCISPYKAQVLAIQEKLGKRFETNVDSTFSVSVRSVDGFQGGEEDVIIMSTVRCNTNGSVGFLSNFQRANVAITRARHCLWILGSGSTLINSGSIWKKIVLDAKSRGCFHYASEDENLNQAINEASINFGKLETLFKTDSPLFKAAKWKVCFSDEFLKSITGIKSDEVHKQVISILQKLSSGWRMPQKGSSLKDMHGISSRLIEIYDVKGNLKLIWTTDILKEDSMYVQVIKIWDVMPSPQIPDLARRLNVFFENYTMSVIARCHDIHIEGNLVLPKSWAIDKNSAIAKPVSAHNDDATEHIMGQLASIRLTGKASTTSQTVHRNLVLPKSWTIDKNNTIGKPVSAHNNDATGRITGQLASIGLTTTSQTVHSDTARECLTKKLDAISVTGEASETSQRLHRNLGLPINLPTEVYGQNVPKEVDESNSSIVEESNRSWCTIV</sequence>
<keyword evidence="1" id="KW-0547">Nucleotide-binding</keyword>
<dbReference type="GO" id="GO:0005694">
    <property type="term" value="C:chromosome"/>
    <property type="evidence" value="ECO:0007669"/>
    <property type="project" value="UniProtKB-ARBA"/>
</dbReference>
<feature type="domain" description="DNA2/NAM7 helicase-like C-terminal" evidence="6">
    <location>
        <begin position="653"/>
        <end position="849"/>
    </location>
</feature>
<gene>
    <name evidence="8" type="ORF">LIER_29567</name>
</gene>
<dbReference type="PANTHER" id="PTHR10887:SF522">
    <property type="entry name" value="P-LOOP CONTAINING NUCLEOSIDE TRIPHOSPHATE HYDROLASES SUPERFAMILY PROTEIN"/>
    <property type="match status" value="1"/>
</dbReference>
<evidence type="ECO:0000256" key="2">
    <source>
        <dbReference type="ARBA" id="ARBA00022801"/>
    </source>
</evidence>
<dbReference type="InterPro" id="IPR041679">
    <property type="entry name" value="DNA2/NAM7-like_C"/>
</dbReference>
<feature type="domain" description="DNA2/NAM7 helicase helicase" evidence="5">
    <location>
        <begin position="244"/>
        <end position="446"/>
    </location>
</feature>
<dbReference type="Pfam" id="PF20073">
    <property type="entry name" value="DUF6469"/>
    <property type="match status" value="1"/>
</dbReference>
<dbReference type="Pfam" id="PF13086">
    <property type="entry name" value="AAA_11"/>
    <property type="match status" value="2"/>
</dbReference>
<keyword evidence="3 8" id="KW-0347">Helicase</keyword>
<dbReference type="InterPro" id="IPR027417">
    <property type="entry name" value="P-loop_NTPase"/>
</dbReference>
<dbReference type="SUPFAM" id="SSF52540">
    <property type="entry name" value="P-loop containing nucleoside triphosphate hydrolases"/>
    <property type="match status" value="1"/>
</dbReference>
<reference evidence="8 9" key="1">
    <citation type="submission" date="2024-01" db="EMBL/GenBank/DDBJ databases">
        <title>The complete chloroplast genome sequence of Lithospermum erythrorhizon: insights into the phylogenetic relationship among Boraginaceae species and the maternal lineages of purple gromwells.</title>
        <authorList>
            <person name="Okada T."/>
            <person name="Watanabe K."/>
        </authorList>
    </citation>
    <scope>NUCLEOTIDE SEQUENCE [LARGE SCALE GENOMIC DNA]</scope>
</reference>
<dbReference type="PANTHER" id="PTHR10887">
    <property type="entry name" value="DNA2/NAM7 HELICASE FAMILY"/>
    <property type="match status" value="1"/>
</dbReference>
<dbReference type="EMBL" id="BAABME010010227">
    <property type="protein sequence ID" value="GAA0176603.1"/>
    <property type="molecule type" value="Genomic_DNA"/>
</dbReference>
<dbReference type="Proteomes" id="UP001454036">
    <property type="component" value="Unassembled WGS sequence"/>
</dbReference>
<dbReference type="InterPro" id="IPR045055">
    <property type="entry name" value="DNA2/NAM7-like"/>
</dbReference>
<dbReference type="AlphaFoldDB" id="A0AAV3RKL6"/>